<protein>
    <recommendedName>
        <fullName evidence="1">DUF3298 domain-containing protein</fullName>
    </recommendedName>
</protein>
<name>A0A2H0U9F2_9BACT</name>
<sequence>MPIGRKGTFLLVVGLLVVVAVLAAILLRPYAVRVPLESAPTGSVVDHATYYDIDASYPTVTPLADSVGREADRAAITQMRSYVDEAVAEFKQEGNFDHLTPEDIHLMGFDQGRKETLRISYFSASSTPTVSYIFNLYVDTLGAHGNSTFHTFTYDLKSGAALGLEDLFVAHADYLGTLSRLSSARLPDILGNDSYDTSMVDMGTAPIEANFENFFLDGTSLVLLFPPYAVAPYSAGSQTLAIPVSELRTLLKPTYQ</sequence>
<dbReference type="Gene3D" id="3.90.640.20">
    <property type="entry name" value="Heat-shock cognate protein, ATPase"/>
    <property type="match status" value="1"/>
</dbReference>
<evidence type="ECO:0000259" key="1">
    <source>
        <dbReference type="Pfam" id="PF11738"/>
    </source>
</evidence>
<evidence type="ECO:0000313" key="3">
    <source>
        <dbReference type="Proteomes" id="UP000230179"/>
    </source>
</evidence>
<accession>A0A2H0U9F2</accession>
<evidence type="ECO:0000313" key="2">
    <source>
        <dbReference type="EMBL" id="PIR83041.1"/>
    </source>
</evidence>
<dbReference type="EMBL" id="PFBL01000021">
    <property type="protein sequence ID" value="PIR83041.1"/>
    <property type="molecule type" value="Genomic_DNA"/>
</dbReference>
<dbReference type="Pfam" id="PF11738">
    <property type="entry name" value="DUF3298"/>
    <property type="match status" value="1"/>
</dbReference>
<feature type="domain" description="DUF3298" evidence="1">
    <location>
        <begin position="165"/>
        <end position="245"/>
    </location>
</feature>
<dbReference type="Proteomes" id="UP000230179">
    <property type="component" value="Unassembled WGS sequence"/>
</dbReference>
<proteinExistence type="predicted"/>
<dbReference type="Gene3D" id="3.30.565.40">
    <property type="entry name" value="Fervidobacterium nodosum Rt17-B1 like"/>
    <property type="match status" value="1"/>
</dbReference>
<comment type="caution">
    <text evidence="2">The sequence shown here is derived from an EMBL/GenBank/DDBJ whole genome shotgun (WGS) entry which is preliminary data.</text>
</comment>
<gene>
    <name evidence="2" type="ORF">COU19_02655</name>
</gene>
<dbReference type="InterPro" id="IPR021729">
    <property type="entry name" value="DUF3298"/>
</dbReference>
<dbReference type="InterPro" id="IPR037126">
    <property type="entry name" value="PdaC/RsiV-like_sf"/>
</dbReference>
<dbReference type="AlphaFoldDB" id="A0A2H0U9F2"/>
<reference evidence="3" key="1">
    <citation type="submission" date="2017-09" db="EMBL/GenBank/DDBJ databases">
        <title>Depth-based differentiation of microbial function through sediment-hosted aquifers and enrichment of novel symbionts in the deep terrestrial subsurface.</title>
        <authorList>
            <person name="Probst A.J."/>
            <person name="Ladd B."/>
            <person name="Jarett J.K."/>
            <person name="Geller-Mcgrath D.E."/>
            <person name="Sieber C.M.K."/>
            <person name="Emerson J.B."/>
            <person name="Anantharaman K."/>
            <person name="Thomas B.C."/>
            <person name="Malmstrom R."/>
            <person name="Stieglmeier M."/>
            <person name="Klingl A."/>
            <person name="Woyke T."/>
            <person name="Ryan C.M."/>
            <person name="Banfield J.F."/>
        </authorList>
    </citation>
    <scope>NUCLEOTIDE SEQUENCE [LARGE SCALE GENOMIC DNA]</scope>
</reference>
<organism evidence="2 3">
    <name type="scientific">Candidatus Kaiserbacteria bacterium CG10_big_fil_rev_8_21_14_0_10_56_12</name>
    <dbReference type="NCBI Taxonomy" id="1974611"/>
    <lineage>
        <taxon>Bacteria</taxon>
        <taxon>Candidatus Kaiseribacteriota</taxon>
    </lineage>
</organism>